<dbReference type="InterPro" id="IPR021428">
    <property type="entry name" value="DUF3078"/>
</dbReference>
<dbReference type="EMBL" id="VTWU01000009">
    <property type="protein sequence ID" value="KAA9325543.1"/>
    <property type="molecule type" value="Genomic_DNA"/>
</dbReference>
<organism evidence="1 2">
    <name type="scientific">Hymenobacter busanensis</name>
    <dbReference type="NCBI Taxonomy" id="2607656"/>
    <lineage>
        <taxon>Bacteria</taxon>
        <taxon>Pseudomonadati</taxon>
        <taxon>Bacteroidota</taxon>
        <taxon>Cytophagia</taxon>
        <taxon>Cytophagales</taxon>
        <taxon>Hymenobacteraceae</taxon>
        <taxon>Hymenobacter</taxon>
    </lineage>
</organism>
<dbReference type="Pfam" id="PF11276">
    <property type="entry name" value="DUF3078"/>
    <property type="match status" value="1"/>
</dbReference>
<comment type="caution">
    <text evidence="1">The sequence shown here is derived from an EMBL/GenBank/DDBJ whole genome shotgun (WGS) entry which is preliminary data.</text>
</comment>
<reference evidence="1 2" key="1">
    <citation type="submission" date="2019-09" db="EMBL/GenBank/DDBJ databases">
        <title>Genome sequence of Hymenobacter sp. M3.</title>
        <authorList>
            <person name="Srinivasan S."/>
        </authorList>
    </citation>
    <scope>NUCLEOTIDE SEQUENCE [LARGE SCALE GENOMIC DNA]</scope>
    <source>
        <strain evidence="1 2">M3</strain>
    </source>
</reference>
<evidence type="ECO:0000313" key="1">
    <source>
        <dbReference type="EMBL" id="KAA9325543.1"/>
    </source>
</evidence>
<dbReference type="Proteomes" id="UP000326380">
    <property type="component" value="Unassembled WGS sequence"/>
</dbReference>
<keyword evidence="2" id="KW-1185">Reference proteome</keyword>
<protein>
    <submittedName>
        <fullName evidence="1">DUF3078 domain-containing protein</fullName>
    </submittedName>
</protein>
<dbReference type="AlphaFoldDB" id="A0A7L4ZY70"/>
<dbReference type="RefSeq" id="WP_151080698.1">
    <property type="nucleotide sequence ID" value="NZ_CP047647.1"/>
</dbReference>
<evidence type="ECO:0000313" key="2">
    <source>
        <dbReference type="Proteomes" id="UP000326380"/>
    </source>
</evidence>
<name>A0A7L4ZY70_9BACT</name>
<accession>A0A7L4ZY70</accession>
<sequence length="330" mass="36765">MKKTLYTLLLLPTLSLAPRLALAQDPAPNRAPLPPTTYKISTEVDTTQGWRRGGVGTFNFSQVSLRNWAPGGQSSLSLLAIGNSFAHYRGPEHTFDFAADVVYGLLKPGKARVRKNDDRLELNARYGHFLTNKLSWAAQLNLKTQLTPTTDLVRTDSLLSRFFAPAYILASLGIDYRPNTDFSLFLSPITGKFTVVGDRTLADAGAFGVKAARRDAQGRPVAGTGERLREEIGAYLNGRYRKPVLTNITYQTKLELFSNYFHNPQNIDVNWENLIDFKVNKFVSASVATVLVYDDDILVPVDRNEDGVPDSRGRRVQFKETLGIGLTYKF</sequence>
<gene>
    <name evidence="1" type="ORF">F0P96_19625</name>
</gene>
<proteinExistence type="predicted"/>